<dbReference type="Pfam" id="PF00387">
    <property type="entry name" value="PI-PLC-Y"/>
    <property type="match status" value="1"/>
</dbReference>
<feature type="coiled-coil region" evidence="14">
    <location>
        <begin position="922"/>
        <end position="956"/>
    </location>
</feature>
<dbReference type="CDD" id="cd11825">
    <property type="entry name" value="SH3_PLCgamma"/>
    <property type="match status" value="1"/>
</dbReference>
<dbReference type="PROSITE" id="PS50008">
    <property type="entry name" value="PIPLC_Y_DOMAIN"/>
    <property type="match status" value="1"/>
</dbReference>
<dbReference type="InterPro" id="IPR000980">
    <property type="entry name" value="SH2"/>
</dbReference>
<dbReference type="InterPro" id="IPR056586">
    <property type="entry name" value="EF-hand_PLCG1"/>
</dbReference>
<name>A0A1J1IE99_9DIPT</name>
<evidence type="ECO:0000256" key="13">
    <source>
        <dbReference type="RuleBase" id="RU361133"/>
    </source>
</evidence>
<dbReference type="SUPFAM" id="SSF49562">
    <property type="entry name" value="C2 domain (Calcium/lipid-binding domain, CaLB)"/>
    <property type="match status" value="1"/>
</dbReference>
<feature type="domain" description="PH" evidence="17">
    <location>
        <begin position="17"/>
        <end position="141"/>
    </location>
</feature>
<dbReference type="GO" id="GO:0046488">
    <property type="term" value="P:phosphatidylinositol metabolic process"/>
    <property type="evidence" value="ECO:0007669"/>
    <property type="project" value="TreeGrafter"/>
</dbReference>
<dbReference type="GO" id="GO:0032587">
    <property type="term" value="C:ruffle membrane"/>
    <property type="evidence" value="ECO:0007669"/>
    <property type="project" value="TreeGrafter"/>
</dbReference>
<dbReference type="EC" id="3.1.4.11" evidence="10"/>
<dbReference type="InterPro" id="IPR000008">
    <property type="entry name" value="C2_dom"/>
</dbReference>
<feature type="domain" description="SH2" evidence="15">
    <location>
        <begin position="674"/>
        <end position="763"/>
    </location>
</feature>
<dbReference type="GO" id="GO:0048015">
    <property type="term" value="P:phosphatidylinositol-mediated signaling"/>
    <property type="evidence" value="ECO:0007669"/>
    <property type="project" value="TreeGrafter"/>
</dbReference>
<evidence type="ECO:0000259" key="15">
    <source>
        <dbReference type="PROSITE" id="PS50001"/>
    </source>
</evidence>
<dbReference type="InterPro" id="IPR001192">
    <property type="entry name" value="PI-PLC_fam"/>
</dbReference>
<evidence type="ECO:0000259" key="17">
    <source>
        <dbReference type="PROSITE" id="PS50003"/>
    </source>
</evidence>
<dbReference type="InterPro" id="IPR017946">
    <property type="entry name" value="PLC-like_Pdiesterase_TIM-brl"/>
</dbReference>
<dbReference type="SMART" id="SM00149">
    <property type="entry name" value="PLCYc"/>
    <property type="match status" value="1"/>
</dbReference>
<dbReference type="Pfam" id="PF23329">
    <property type="entry name" value="EF_HAND_1_PLCG"/>
    <property type="match status" value="1"/>
</dbReference>
<dbReference type="SMART" id="SM00239">
    <property type="entry name" value="C2"/>
    <property type="match status" value="1"/>
</dbReference>
<evidence type="ECO:0000256" key="3">
    <source>
        <dbReference type="ARBA" id="ARBA00022737"/>
    </source>
</evidence>
<dbReference type="OrthoDB" id="269822at2759"/>
<evidence type="ECO:0000259" key="16">
    <source>
        <dbReference type="PROSITE" id="PS50002"/>
    </source>
</evidence>
<evidence type="ECO:0000259" key="19">
    <source>
        <dbReference type="PROSITE" id="PS50008"/>
    </source>
</evidence>
<dbReference type="SMART" id="SM00148">
    <property type="entry name" value="PLCXc"/>
    <property type="match status" value="1"/>
</dbReference>
<dbReference type="InterPro" id="IPR001452">
    <property type="entry name" value="SH3_domain"/>
</dbReference>
<evidence type="ECO:0000256" key="7">
    <source>
        <dbReference type="ARBA" id="ARBA00022999"/>
    </source>
</evidence>
<dbReference type="GO" id="GO:0051209">
    <property type="term" value="P:release of sequestered calcium ion into cytosol"/>
    <property type="evidence" value="ECO:0007669"/>
    <property type="project" value="TreeGrafter"/>
</dbReference>
<dbReference type="CDD" id="cd13362">
    <property type="entry name" value="PH_PLC_gamma"/>
    <property type="match status" value="1"/>
</dbReference>
<dbReference type="FunFam" id="2.60.40.150:FF:000199">
    <property type="entry name" value="1-phosphatidylinositol 4,5-bisphosphate phosphodiesterase gamma"/>
    <property type="match status" value="1"/>
</dbReference>
<feature type="domain" description="PI-PLC Y-box" evidence="19">
    <location>
        <begin position="956"/>
        <end position="1068"/>
    </location>
</feature>
<dbReference type="STRING" id="568069.A0A1J1IE99"/>
<dbReference type="EMBL" id="CVRI01000047">
    <property type="protein sequence ID" value="CRK97326.1"/>
    <property type="molecule type" value="Genomic_DNA"/>
</dbReference>
<dbReference type="InterPro" id="IPR057061">
    <property type="entry name" value="PLCG_EF-hand_2"/>
</dbReference>
<keyword evidence="9 10" id="KW-0807">Transducer</keyword>
<comment type="cofactor">
    <cofactor evidence="1">
        <name>Ca(2+)</name>
        <dbReference type="ChEBI" id="CHEBI:29108"/>
    </cofactor>
</comment>
<comment type="function">
    <text evidence="10">Mediates the production of the second messenger molecules diacylglycerol (DAG) and inositol 1,4,5-trisphosphate (IP3). Plays an important role in the regulation of intracellular signaling cascades.</text>
</comment>
<keyword evidence="4 10" id="KW-0378">Hydrolase</keyword>
<dbReference type="PRINTS" id="PR00390">
    <property type="entry name" value="PHPHLIPASEC"/>
</dbReference>
<evidence type="ECO:0000256" key="4">
    <source>
        <dbReference type="ARBA" id="ARBA00022801"/>
    </source>
</evidence>
<dbReference type="Gene3D" id="3.20.20.190">
    <property type="entry name" value="Phosphatidylinositol (PI) phosphodiesterase"/>
    <property type="match status" value="2"/>
</dbReference>
<dbReference type="Pfam" id="PF00388">
    <property type="entry name" value="PI-PLC-X"/>
    <property type="match status" value="1"/>
</dbReference>
<dbReference type="GO" id="GO:0009395">
    <property type="term" value="P:phospholipid catabolic process"/>
    <property type="evidence" value="ECO:0007669"/>
    <property type="project" value="UniProtKB-UniRule"/>
</dbReference>
<dbReference type="PIRSF" id="PIRSF000952">
    <property type="entry name" value="PLC-gamma"/>
    <property type="match status" value="1"/>
</dbReference>
<feature type="domain" description="SH3" evidence="16">
    <location>
        <begin position="796"/>
        <end position="857"/>
    </location>
</feature>
<evidence type="ECO:0000256" key="14">
    <source>
        <dbReference type="SAM" id="Coils"/>
    </source>
</evidence>
<protein>
    <recommendedName>
        <fullName evidence="10">1-phosphatidylinositol 4,5-bisphosphate phosphodiesterase gamma</fullName>
        <ecNumber evidence="10">3.1.4.11</ecNumber>
    </recommendedName>
</protein>
<dbReference type="PANTHER" id="PTHR10336">
    <property type="entry name" value="PHOSPHOINOSITIDE-SPECIFIC PHOSPHOLIPASE C FAMILY PROTEIN"/>
    <property type="match status" value="1"/>
</dbReference>
<dbReference type="FunFam" id="2.30.30.40:FF:000119">
    <property type="entry name" value="1-phosphatidylinositol 4,5-bisphosphate phosphodiesterase gamma"/>
    <property type="match status" value="1"/>
</dbReference>
<keyword evidence="14" id="KW-0175">Coiled coil</keyword>
<dbReference type="InterPro" id="IPR035024">
    <property type="entry name" value="PLC-gamma_N-SH2"/>
</dbReference>
<evidence type="ECO:0000259" key="18">
    <source>
        <dbReference type="PROSITE" id="PS50004"/>
    </source>
</evidence>
<dbReference type="InterPro" id="IPR001849">
    <property type="entry name" value="PH_domain"/>
</dbReference>
<organism evidence="20 21">
    <name type="scientific">Clunio marinus</name>
    <dbReference type="NCBI Taxonomy" id="568069"/>
    <lineage>
        <taxon>Eukaryota</taxon>
        <taxon>Metazoa</taxon>
        <taxon>Ecdysozoa</taxon>
        <taxon>Arthropoda</taxon>
        <taxon>Hexapoda</taxon>
        <taxon>Insecta</taxon>
        <taxon>Pterygota</taxon>
        <taxon>Neoptera</taxon>
        <taxon>Endopterygota</taxon>
        <taxon>Diptera</taxon>
        <taxon>Nematocera</taxon>
        <taxon>Chironomoidea</taxon>
        <taxon>Chironomidae</taxon>
        <taxon>Clunio</taxon>
    </lineage>
</organism>
<dbReference type="SUPFAM" id="SSF47473">
    <property type="entry name" value="EF-hand"/>
    <property type="match status" value="1"/>
</dbReference>
<dbReference type="Pfam" id="PF00018">
    <property type="entry name" value="SH3_1"/>
    <property type="match status" value="1"/>
</dbReference>
<dbReference type="PROSITE" id="PS50001">
    <property type="entry name" value="SH2"/>
    <property type="match status" value="2"/>
</dbReference>
<proteinExistence type="predicted"/>
<evidence type="ECO:0000256" key="9">
    <source>
        <dbReference type="ARBA" id="ARBA00023224"/>
    </source>
</evidence>
<dbReference type="AlphaFoldDB" id="A0A1J1IE99"/>
<dbReference type="SUPFAM" id="SSF55550">
    <property type="entry name" value="SH2 domain"/>
    <property type="match status" value="2"/>
</dbReference>
<keyword evidence="8 10" id="KW-0443">Lipid metabolism</keyword>
<dbReference type="SMART" id="SM00252">
    <property type="entry name" value="SH2"/>
    <property type="match status" value="2"/>
</dbReference>
<dbReference type="Pfam" id="PF00168">
    <property type="entry name" value="C2"/>
    <property type="match status" value="1"/>
</dbReference>
<dbReference type="SMART" id="SM00326">
    <property type="entry name" value="SH3"/>
    <property type="match status" value="1"/>
</dbReference>
<dbReference type="PROSITE" id="PS50007">
    <property type="entry name" value="PIPLC_X_DOMAIN"/>
    <property type="match status" value="1"/>
</dbReference>
<dbReference type="CDD" id="cd10341">
    <property type="entry name" value="SH2_N-SH2_PLC_gamma_like"/>
    <property type="match status" value="1"/>
</dbReference>
<evidence type="ECO:0000256" key="2">
    <source>
        <dbReference type="ARBA" id="ARBA00022443"/>
    </source>
</evidence>
<dbReference type="FunFam" id="3.30.505.10:FF:000011">
    <property type="entry name" value="1-phosphatidylinositol 4,5-bisphosphate phosphodiesterase gamma"/>
    <property type="match status" value="1"/>
</dbReference>
<dbReference type="Proteomes" id="UP000183832">
    <property type="component" value="Unassembled WGS sequence"/>
</dbReference>
<dbReference type="PROSITE" id="PS50002">
    <property type="entry name" value="SH3"/>
    <property type="match status" value="1"/>
</dbReference>
<accession>A0A1J1IE99</accession>
<comment type="catalytic activity">
    <reaction evidence="10 13">
        <text>a 1,2-diacyl-sn-glycero-3-phospho-(1D-myo-inositol-4,5-bisphosphate) + H2O = 1D-myo-inositol 1,4,5-trisphosphate + a 1,2-diacyl-sn-glycerol + H(+)</text>
        <dbReference type="Rhea" id="RHEA:33179"/>
        <dbReference type="ChEBI" id="CHEBI:15377"/>
        <dbReference type="ChEBI" id="CHEBI:15378"/>
        <dbReference type="ChEBI" id="CHEBI:17815"/>
        <dbReference type="ChEBI" id="CHEBI:58456"/>
        <dbReference type="ChEBI" id="CHEBI:203600"/>
        <dbReference type="EC" id="3.1.4.11"/>
    </reaction>
</comment>
<feature type="domain" description="SH2" evidence="15">
    <location>
        <begin position="562"/>
        <end position="663"/>
    </location>
</feature>
<keyword evidence="7 11" id="KW-0727">SH2 domain</keyword>
<feature type="domain" description="C2" evidence="18">
    <location>
        <begin position="1068"/>
        <end position="1192"/>
    </location>
</feature>
<dbReference type="GO" id="GO:0010634">
    <property type="term" value="P:positive regulation of epithelial cell migration"/>
    <property type="evidence" value="ECO:0007669"/>
    <property type="project" value="TreeGrafter"/>
</dbReference>
<dbReference type="GO" id="GO:0009653">
    <property type="term" value="P:anatomical structure morphogenesis"/>
    <property type="evidence" value="ECO:0007669"/>
    <property type="project" value="UniProtKB-ARBA"/>
</dbReference>
<evidence type="ECO:0000256" key="12">
    <source>
        <dbReference type="PROSITE-ProRule" id="PRU00192"/>
    </source>
</evidence>
<evidence type="ECO:0000256" key="1">
    <source>
        <dbReference type="ARBA" id="ARBA00001913"/>
    </source>
</evidence>
<dbReference type="GO" id="GO:0004435">
    <property type="term" value="F:phosphatidylinositol-4,5-bisphosphate phospholipase C activity"/>
    <property type="evidence" value="ECO:0007669"/>
    <property type="project" value="UniProtKB-UniRule"/>
</dbReference>
<keyword evidence="2 12" id="KW-0728">SH3 domain</keyword>
<dbReference type="InterPro" id="IPR000909">
    <property type="entry name" value="PLipase_C_PInositol-sp_X_dom"/>
</dbReference>
<evidence type="ECO:0000313" key="20">
    <source>
        <dbReference type="EMBL" id="CRK97326.1"/>
    </source>
</evidence>
<dbReference type="Gene3D" id="2.30.29.30">
    <property type="entry name" value="Pleckstrin-homology domain (PH domain)/Phosphotyrosine-binding domain (PTB)"/>
    <property type="match status" value="1"/>
</dbReference>
<evidence type="ECO:0000313" key="21">
    <source>
        <dbReference type="Proteomes" id="UP000183832"/>
    </source>
</evidence>
<sequence length="1215" mass="141164">MMSLSIPSLGENEQICIFLERGTLITKYYQKKRPEKKCLSLRRETRQVLINPISAAATASSSSNPSRNNYEFALELREVKEIRFGKNSKDFEKWDESKKVDYQKCFVILYGNEFKLKTFSVVAHSEKECEMWIKGLKYMVNDTTHSPYPLQVERWLRKEFYAMENTNKAVSLKEVKAFLPKINFKISTSELNKHFQIADTRRRNEIGFDDFTKLYQNLINVPTFLMDCFNSPMPYSENTETVTLKEFQKFLLTEQGEEKAKDDQFISTFIQEFVQDTSRDVQEPYFTINEFIDYLFSKQNEIWDNKYNRVYQDMTKPLCDYWISSSHNTYLFGDQFSSESSTEAYVRALRMGCRCIELDCWDGPDGPLIFHGHTFTTKIKFKDVIKIIKEHAFVTSQFPLILSIEQNCSLVQQRKMAQLMIEVFGDMLLTQPLEKNETKLPSPHALKRKIILKHKKLVYCEGSSHNAFFVDDSNGTSNNNLMRQDENELDIRNTVKSGILYLEDPVDKVWNPHFFALTPHNKIFYTDSYKLDRDDVRDEEVESLARSKEPATNDELHFGENWFHGKLSGGREEAESLLRQYSHLGDGTFLVRESVTFVGDYCLSFWRKNKPNHCRIKIKQERGSTKYYLFENVLFDNLYSLIMYYRQNVLRSSEFSIMLKEPVPQQNKHEMCEWYFPTATREQSELILSHMPNDGSFLVRPSDKGQNTFVISFKAQQKIKHCLIKSEGRLYEVGSMKFESLIDLINYYMKFVLYGKVKLSHPVSKDIVKRMGNLTLLEDDNAYTSSGYMDPSTVARDKVTVKALYDYKAQHDDELSFCKHAIITNVDKKNNQLWWTGDYGGKIQHYFPANYVIEITGVDGFDGNDTNNDTLLGNLQKGEIDVSGAVVELAVLPGGEVEWMIRIHTPSMQNFFEIGAATKELAVEWRNAIMEAAQNASVLENERRKMERNSKVAKEMSDLIIYCRSVPFKNAGWLFYEMSSFAETKAEKYFLQQEIKLFLRYHRNQISRVYPKGQRLDSSNFHPIAFWNVGSQMIALNFQTPDKPMQILMGKFRDNGACGFILKPSFMQRDDYDPNDPSCEDLDQVLVTLRIIAARHLFKSGRTNISSPLVEVEVLGAAYDSGIKLRTKAISDNGFNPIWNELCEFKIKNSSLALLRFEVQDEDMFGEKNMIGQTTFPLNCLRTGYRSIPLRNKYSEELELAALLVHFSIKQIKDR</sequence>
<dbReference type="InterPro" id="IPR036860">
    <property type="entry name" value="SH2_dom_sf"/>
</dbReference>
<evidence type="ECO:0000256" key="6">
    <source>
        <dbReference type="ARBA" id="ARBA00022963"/>
    </source>
</evidence>
<dbReference type="SMART" id="SM00233">
    <property type="entry name" value="PH"/>
    <property type="match status" value="2"/>
</dbReference>
<dbReference type="Gene3D" id="2.60.40.150">
    <property type="entry name" value="C2 domain"/>
    <property type="match status" value="1"/>
</dbReference>
<keyword evidence="3" id="KW-0677">Repeat</keyword>
<dbReference type="Pfam" id="PF23583">
    <property type="entry name" value="EF_HAND_2_PLCG"/>
    <property type="match status" value="1"/>
</dbReference>
<dbReference type="Gene3D" id="1.10.238.10">
    <property type="entry name" value="EF-hand"/>
    <property type="match status" value="1"/>
</dbReference>
<dbReference type="GO" id="GO:0048468">
    <property type="term" value="P:cell development"/>
    <property type="evidence" value="ECO:0007669"/>
    <property type="project" value="UniProtKB-ARBA"/>
</dbReference>
<dbReference type="PROSITE" id="PS50004">
    <property type="entry name" value="C2"/>
    <property type="match status" value="1"/>
</dbReference>
<evidence type="ECO:0000256" key="8">
    <source>
        <dbReference type="ARBA" id="ARBA00023098"/>
    </source>
</evidence>
<evidence type="ECO:0000256" key="11">
    <source>
        <dbReference type="PROSITE-ProRule" id="PRU00191"/>
    </source>
</evidence>
<dbReference type="InterPro" id="IPR016279">
    <property type="entry name" value="PLC-gamma"/>
</dbReference>
<gene>
    <name evidence="20" type="ORF">CLUMA_CG010720</name>
</gene>
<dbReference type="InterPro" id="IPR011992">
    <property type="entry name" value="EF-hand-dom_pair"/>
</dbReference>
<dbReference type="CDD" id="cd16201">
    <property type="entry name" value="EFh_PI-PLCgamma"/>
    <property type="match status" value="1"/>
</dbReference>
<dbReference type="SUPFAM" id="SSF50044">
    <property type="entry name" value="SH3-domain"/>
    <property type="match status" value="1"/>
</dbReference>
<keyword evidence="21" id="KW-1185">Reference proteome</keyword>
<dbReference type="PANTHER" id="PTHR10336:SF159">
    <property type="entry name" value="1-PHOSPHATIDYLINOSITOL 4,5-BISPHOSPHATE PHOSPHODIESTERASE GAMMA"/>
    <property type="match status" value="1"/>
</dbReference>
<dbReference type="PROSITE" id="PS50003">
    <property type="entry name" value="PH_DOMAIN"/>
    <property type="match status" value="1"/>
</dbReference>
<dbReference type="InterPro" id="IPR035892">
    <property type="entry name" value="C2_domain_sf"/>
</dbReference>
<dbReference type="Gene3D" id="3.30.505.10">
    <property type="entry name" value="SH2 domain"/>
    <property type="match status" value="2"/>
</dbReference>
<dbReference type="SUPFAM" id="SSF50729">
    <property type="entry name" value="PH domain-like"/>
    <property type="match status" value="1"/>
</dbReference>
<dbReference type="InterPro" id="IPR001711">
    <property type="entry name" value="PLipase_C_Pinositol-sp_Y"/>
</dbReference>
<evidence type="ECO:0000256" key="10">
    <source>
        <dbReference type="PIRNR" id="PIRNR000952"/>
    </source>
</evidence>
<dbReference type="CDD" id="cd08592">
    <property type="entry name" value="PI-PLCc_gamma"/>
    <property type="match status" value="1"/>
</dbReference>
<dbReference type="Gene3D" id="2.30.30.40">
    <property type="entry name" value="SH3 Domains"/>
    <property type="match status" value="1"/>
</dbReference>
<keyword evidence="6 10" id="KW-0442">Lipid degradation</keyword>
<dbReference type="InterPro" id="IPR011993">
    <property type="entry name" value="PH-like_dom_sf"/>
</dbReference>
<dbReference type="SUPFAM" id="SSF51695">
    <property type="entry name" value="PLC-like phosphodiesterases"/>
    <property type="match status" value="1"/>
</dbReference>
<keyword evidence="5" id="KW-0106">Calcium</keyword>
<dbReference type="InterPro" id="IPR036028">
    <property type="entry name" value="SH3-like_dom_sf"/>
</dbReference>
<evidence type="ECO:0000256" key="5">
    <source>
        <dbReference type="ARBA" id="ARBA00022837"/>
    </source>
</evidence>
<dbReference type="Pfam" id="PF00017">
    <property type="entry name" value="SH2"/>
    <property type="match status" value="2"/>
</dbReference>
<dbReference type="CDD" id="cd00275">
    <property type="entry name" value="C2_PLC_like"/>
    <property type="match status" value="1"/>
</dbReference>
<reference evidence="20 21" key="1">
    <citation type="submission" date="2015-04" db="EMBL/GenBank/DDBJ databases">
        <authorList>
            <person name="Syromyatnikov M.Y."/>
            <person name="Popov V.N."/>
        </authorList>
    </citation>
    <scope>NUCLEOTIDE SEQUENCE [LARGE SCALE GENOMIC DNA]</scope>
</reference>
<dbReference type="PRINTS" id="PR00401">
    <property type="entry name" value="SH2DOMAIN"/>
</dbReference>